<organism evidence="1 2">
    <name type="scientific">Gymnopilus junonius</name>
    <name type="common">Spectacular rustgill mushroom</name>
    <name type="synonym">Gymnopilus spectabilis subsp. junonius</name>
    <dbReference type="NCBI Taxonomy" id="109634"/>
    <lineage>
        <taxon>Eukaryota</taxon>
        <taxon>Fungi</taxon>
        <taxon>Dikarya</taxon>
        <taxon>Basidiomycota</taxon>
        <taxon>Agaricomycotina</taxon>
        <taxon>Agaricomycetes</taxon>
        <taxon>Agaricomycetidae</taxon>
        <taxon>Agaricales</taxon>
        <taxon>Agaricineae</taxon>
        <taxon>Hymenogastraceae</taxon>
        <taxon>Gymnopilus</taxon>
    </lineage>
</organism>
<sequence length="138" mass="16651">MFASLLQTNWNPHSRHTFLYWVNAMTDSGRTTVHQIIQLEQLTTREYVYNPNLVIKRQSTESRMNNEQYYLGDLTHEQRQRVLYLAQRIPFNPWSQVNGCQVWLRDLLQCMLNEHIITQAVFNWVCQDIPLYERQPEH</sequence>
<dbReference type="EMBL" id="JADNYJ010000006">
    <property type="protein sequence ID" value="KAF8910402.1"/>
    <property type="molecule type" value="Genomic_DNA"/>
</dbReference>
<reference evidence="1" key="1">
    <citation type="submission" date="2020-11" db="EMBL/GenBank/DDBJ databases">
        <authorList>
            <consortium name="DOE Joint Genome Institute"/>
            <person name="Ahrendt S."/>
            <person name="Riley R."/>
            <person name="Andreopoulos W."/>
            <person name="LaButti K."/>
            <person name="Pangilinan J."/>
            <person name="Ruiz-duenas F.J."/>
            <person name="Barrasa J.M."/>
            <person name="Sanchez-Garcia M."/>
            <person name="Camarero S."/>
            <person name="Miyauchi S."/>
            <person name="Serrano A."/>
            <person name="Linde D."/>
            <person name="Babiker R."/>
            <person name="Drula E."/>
            <person name="Ayuso-Fernandez I."/>
            <person name="Pacheco R."/>
            <person name="Padilla G."/>
            <person name="Ferreira P."/>
            <person name="Barriuso J."/>
            <person name="Kellner H."/>
            <person name="Castanera R."/>
            <person name="Alfaro M."/>
            <person name="Ramirez L."/>
            <person name="Pisabarro A.G."/>
            <person name="Kuo A."/>
            <person name="Tritt A."/>
            <person name="Lipzen A."/>
            <person name="He G."/>
            <person name="Yan M."/>
            <person name="Ng V."/>
            <person name="Cullen D."/>
            <person name="Martin F."/>
            <person name="Rosso M.-N."/>
            <person name="Henrissat B."/>
            <person name="Hibbett D."/>
            <person name="Martinez A.T."/>
            <person name="Grigoriev I.V."/>
        </authorList>
    </citation>
    <scope>NUCLEOTIDE SEQUENCE</scope>
    <source>
        <strain evidence="1">AH 44721</strain>
    </source>
</reference>
<protein>
    <submittedName>
        <fullName evidence="1">Uncharacterized protein</fullName>
    </submittedName>
</protein>
<evidence type="ECO:0000313" key="1">
    <source>
        <dbReference type="EMBL" id="KAF8910402.1"/>
    </source>
</evidence>
<name>A0A9P5NXP6_GYMJU</name>
<keyword evidence="2" id="KW-1185">Reference proteome</keyword>
<accession>A0A9P5NXP6</accession>
<evidence type="ECO:0000313" key="2">
    <source>
        <dbReference type="Proteomes" id="UP000724874"/>
    </source>
</evidence>
<dbReference type="Proteomes" id="UP000724874">
    <property type="component" value="Unassembled WGS sequence"/>
</dbReference>
<dbReference type="AlphaFoldDB" id="A0A9P5NXP6"/>
<dbReference type="OrthoDB" id="3235294at2759"/>
<gene>
    <name evidence="1" type="ORF">CPB84DRAFT_1672635</name>
</gene>
<proteinExistence type="predicted"/>
<comment type="caution">
    <text evidence="1">The sequence shown here is derived from an EMBL/GenBank/DDBJ whole genome shotgun (WGS) entry which is preliminary data.</text>
</comment>